<dbReference type="EMBL" id="CP002349">
    <property type="protein sequence ID" value="ADR23414.1"/>
    <property type="molecule type" value="Genomic_DNA"/>
</dbReference>
<dbReference type="AlphaFoldDB" id="E4TMI0"/>
<evidence type="ECO:0000313" key="2">
    <source>
        <dbReference type="Proteomes" id="UP000008720"/>
    </source>
</evidence>
<dbReference type="HOGENOM" id="CLU_1501789_0_0_10"/>
<organism evidence="1 2">
    <name type="scientific">Marivirga tractuosa (strain ATCC 23168 / DSM 4126 / NBRC 15989 / NCIMB 1408 / VKM B-1430 / H-43)</name>
    <name type="common">Microscilla tractuosa</name>
    <name type="synonym">Flexibacter tractuosus</name>
    <dbReference type="NCBI Taxonomy" id="643867"/>
    <lineage>
        <taxon>Bacteria</taxon>
        <taxon>Pseudomonadati</taxon>
        <taxon>Bacteroidota</taxon>
        <taxon>Cytophagia</taxon>
        <taxon>Cytophagales</taxon>
        <taxon>Marivirgaceae</taxon>
        <taxon>Marivirga</taxon>
    </lineage>
</organism>
<protein>
    <submittedName>
        <fullName evidence="1">Uncharacterized protein</fullName>
    </submittedName>
</protein>
<gene>
    <name evidence="1" type="ordered locus">Ftrac_3440</name>
</gene>
<keyword evidence="2" id="KW-1185">Reference proteome</keyword>
<evidence type="ECO:0000313" key="1">
    <source>
        <dbReference type="EMBL" id="ADR23414.1"/>
    </source>
</evidence>
<dbReference type="Proteomes" id="UP000008720">
    <property type="component" value="Chromosome"/>
</dbReference>
<proteinExistence type="predicted"/>
<reference evidence="1 2" key="1">
    <citation type="journal article" date="2011" name="Stand. Genomic Sci.">
        <title>Complete genome sequence of Marivirga tractuosa type strain (H-43).</title>
        <authorList>
            <person name="Pagani I."/>
            <person name="Chertkov O."/>
            <person name="Lapidus A."/>
            <person name="Lucas S."/>
            <person name="Del Rio T.G."/>
            <person name="Tice H."/>
            <person name="Copeland A."/>
            <person name="Cheng J.F."/>
            <person name="Nolan M."/>
            <person name="Saunders E."/>
            <person name="Pitluck S."/>
            <person name="Held B."/>
            <person name="Goodwin L."/>
            <person name="Liolios K."/>
            <person name="Ovchinikova G."/>
            <person name="Ivanova N."/>
            <person name="Mavromatis K."/>
            <person name="Pati A."/>
            <person name="Chen A."/>
            <person name="Palaniappan K."/>
            <person name="Land M."/>
            <person name="Hauser L."/>
            <person name="Jeffries C.D."/>
            <person name="Detter J.C."/>
            <person name="Han C."/>
            <person name="Tapia R."/>
            <person name="Ngatchou-Djao O.D."/>
            <person name="Rohde M."/>
            <person name="Goker M."/>
            <person name="Spring S."/>
            <person name="Sikorski J."/>
            <person name="Woyke T."/>
            <person name="Bristow J."/>
            <person name="Eisen J.A."/>
            <person name="Markowitz V."/>
            <person name="Hugenholtz P."/>
            <person name="Klenk H.P."/>
            <person name="Kyrpides N.C."/>
        </authorList>
    </citation>
    <scope>NUCLEOTIDE SEQUENCE [LARGE SCALE GENOMIC DNA]</scope>
    <source>
        <strain evidence="2">ATCC 23168 / DSM 4126 / NBRC 15989 / NCIMB 1408 / VKM B-1430 / H-43</strain>
    </source>
</reference>
<accession>E4TMI0</accession>
<name>E4TMI0_MARTH</name>
<dbReference type="STRING" id="643867.Ftrac_3440"/>
<sequence>MSACSPSNEDCLKKLNNELDSKYAEPLDELTLEFERIVMKSDGSSFPDKCRNFLKPLASGKDQEFYSKIVKREELVNAVAGLDTMIFKYEFHTTDSLSTRKHISNKWNSNFIKALSTLKECDELISGYVETIVETGGLGPVLVANGAIMNYSDEDFNNPIVKRILAVEVLLPYLTYSPE</sequence>
<dbReference type="KEGG" id="mtt:Ftrac_3440"/>